<dbReference type="SUPFAM" id="SSF47413">
    <property type="entry name" value="lambda repressor-like DNA-binding domains"/>
    <property type="match status" value="1"/>
</dbReference>
<dbReference type="Proteomes" id="UP000287533">
    <property type="component" value="Unassembled WGS sequence"/>
</dbReference>
<feature type="region of interest" description="Disordered" evidence="1">
    <location>
        <begin position="89"/>
        <end position="109"/>
    </location>
</feature>
<name>A0A430FG63_9BIFI</name>
<dbReference type="AlphaFoldDB" id="A0A430FG63"/>
<dbReference type="Gene3D" id="1.10.260.40">
    <property type="entry name" value="lambda repressor-like DNA-binding domains"/>
    <property type="match status" value="1"/>
</dbReference>
<feature type="compositionally biased region" description="Acidic residues" evidence="1">
    <location>
        <begin position="193"/>
        <end position="207"/>
    </location>
</feature>
<dbReference type="InterPro" id="IPR010982">
    <property type="entry name" value="Lambda_DNA-bd_dom_sf"/>
</dbReference>
<dbReference type="PROSITE" id="PS50943">
    <property type="entry name" value="HTH_CROC1"/>
    <property type="match status" value="1"/>
</dbReference>
<organism evidence="3 4">
    <name type="scientific">Bifidobacterium goeldii</name>
    <dbReference type="NCBI Taxonomy" id="2306975"/>
    <lineage>
        <taxon>Bacteria</taxon>
        <taxon>Bacillati</taxon>
        <taxon>Actinomycetota</taxon>
        <taxon>Actinomycetes</taxon>
        <taxon>Bifidobacteriales</taxon>
        <taxon>Bifidobacteriaceae</taxon>
        <taxon>Bifidobacterium</taxon>
    </lineage>
</organism>
<protein>
    <submittedName>
        <fullName evidence="3">Transcriptional regulator, XRE family</fullName>
    </submittedName>
</protein>
<evidence type="ECO:0000313" key="4">
    <source>
        <dbReference type="Proteomes" id="UP000287533"/>
    </source>
</evidence>
<gene>
    <name evidence="3" type="ORF">D2E25_1746</name>
</gene>
<evidence type="ECO:0000256" key="1">
    <source>
        <dbReference type="SAM" id="MobiDB-lite"/>
    </source>
</evidence>
<dbReference type="EMBL" id="QXGL01000006">
    <property type="protein sequence ID" value="RSX51771.1"/>
    <property type="molecule type" value="Genomic_DNA"/>
</dbReference>
<proteinExistence type="predicted"/>
<evidence type="ECO:0000259" key="2">
    <source>
        <dbReference type="PROSITE" id="PS50943"/>
    </source>
</evidence>
<feature type="region of interest" description="Disordered" evidence="1">
    <location>
        <begin position="167"/>
        <end position="207"/>
    </location>
</feature>
<evidence type="ECO:0000313" key="3">
    <source>
        <dbReference type="EMBL" id="RSX51771.1"/>
    </source>
</evidence>
<dbReference type="GO" id="GO:0003677">
    <property type="term" value="F:DNA binding"/>
    <property type="evidence" value="ECO:0007669"/>
    <property type="project" value="InterPro"/>
</dbReference>
<dbReference type="Pfam" id="PF13560">
    <property type="entry name" value="HTH_31"/>
    <property type="match status" value="1"/>
</dbReference>
<accession>A0A430FG63</accession>
<comment type="caution">
    <text evidence="3">The sequence shown here is derived from an EMBL/GenBank/DDBJ whole genome shotgun (WGS) entry which is preliminary data.</text>
</comment>
<keyword evidence="4" id="KW-1185">Reference proteome</keyword>
<dbReference type="InterPro" id="IPR001387">
    <property type="entry name" value="Cro/C1-type_HTH"/>
</dbReference>
<feature type="domain" description="HTH cro/C1-type" evidence="2">
    <location>
        <begin position="15"/>
        <end position="72"/>
    </location>
</feature>
<reference evidence="3 4" key="1">
    <citation type="submission" date="2018-09" db="EMBL/GenBank/DDBJ databases">
        <title>Characterization of the phylogenetic diversity of five novel species belonging to the genus Bifidobacterium.</title>
        <authorList>
            <person name="Lugli G.A."/>
            <person name="Duranti S."/>
            <person name="Milani C."/>
        </authorList>
    </citation>
    <scope>NUCLEOTIDE SEQUENCE [LARGE SCALE GENOMIC DNA]</scope>
    <source>
        <strain evidence="3 4">2034B</strain>
    </source>
</reference>
<sequence>MSSDIQSVRQLAVGLRDARIAAGLTQAELADQTGLSRPWINQFEQGKNTNASVGRILKLCRVLNVSCTISYNVPSSAESRDDMATVGETDADARGSERDEDQSAQSKSNAFGSGYVSLFSKSNQRSFQQAIERATQLWNLQDSLGQSVLNPSSEAMQSYLKSVESLLQRMSHSSDDSKNEPGSIFDALRSNDDSQDEETANGEDQNA</sequence>
<dbReference type="RefSeq" id="WP_241217122.1">
    <property type="nucleotide sequence ID" value="NZ_QXGL01000006.1"/>
</dbReference>
<dbReference type="CDD" id="cd00093">
    <property type="entry name" value="HTH_XRE"/>
    <property type="match status" value="1"/>
</dbReference>
<dbReference type="SMART" id="SM00530">
    <property type="entry name" value="HTH_XRE"/>
    <property type="match status" value="1"/>
</dbReference>